<feature type="compositionally biased region" description="Low complexity" evidence="1">
    <location>
        <begin position="174"/>
        <end position="184"/>
    </location>
</feature>
<feature type="signal peptide" evidence="2">
    <location>
        <begin position="1"/>
        <end position="20"/>
    </location>
</feature>
<feature type="region of interest" description="Disordered" evidence="1">
    <location>
        <begin position="172"/>
        <end position="220"/>
    </location>
</feature>
<organism evidence="3 4">
    <name type="scientific">Arthrobotrys musiformis</name>
    <dbReference type="NCBI Taxonomy" id="47236"/>
    <lineage>
        <taxon>Eukaryota</taxon>
        <taxon>Fungi</taxon>
        <taxon>Dikarya</taxon>
        <taxon>Ascomycota</taxon>
        <taxon>Pezizomycotina</taxon>
        <taxon>Orbiliomycetes</taxon>
        <taxon>Orbiliales</taxon>
        <taxon>Orbiliaceae</taxon>
        <taxon>Arthrobotrys</taxon>
    </lineage>
</organism>
<dbReference type="EMBL" id="JAVHJL010000003">
    <property type="protein sequence ID" value="KAK6507920.1"/>
    <property type="molecule type" value="Genomic_DNA"/>
</dbReference>
<feature type="compositionally biased region" description="Low complexity" evidence="1">
    <location>
        <begin position="636"/>
        <end position="647"/>
    </location>
</feature>
<evidence type="ECO:0000256" key="2">
    <source>
        <dbReference type="SAM" id="SignalP"/>
    </source>
</evidence>
<feature type="compositionally biased region" description="Acidic residues" evidence="1">
    <location>
        <begin position="253"/>
        <end position="262"/>
    </location>
</feature>
<proteinExistence type="predicted"/>
<dbReference type="AlphaFoldDB" id="A0AAV9WGY5"/>
<feature type="region of interest" description="Disordered" evidence="1">
    <location>
        <begin position="246"/>
        <end position="268"/>
    </location>
</feature>
<comment type="caution">
    <text evidence="3">The sequence shown here is derived from an EMBL/GenBank/DDBJ whole genome shotgun (WGS) entry which is preliminary data.</text>
</comment>
<feature type="region of interest" description="Disordered" evidence="1">
    <location>
        <begin position="517"/>
        <end position="539"/>
    </location>
</feature>
<feature type="chain" id="PRO_5043934109" evidence="2">
    <location>
        <begin position="21"/>
        <end position="661"/>
    </location>
</feature>
<feature type="compositionally biased region" description="Acidic residues" evidence="1">
    <location>
        <begin position="648"/>
        <end position="661"/>
    </location>
</feature>
<name>A0AAV9WGY5_9PEZI</name>
<gene>
    <name evidence="3" type="ORF">TWF481_006341</name>
</gene>
<evidence type="ECO:0000313" key="3">
    <source>
        <dbReference type="EMBL" id="KAK6507920.1"/>
    </source>
</evidence>
<keyword evidence="2" id="KW-0732">Signal</keyword>
<feature type="compositionally biased region" description="Basic residues" evidence="1">
    <location>
        <begin position="519"/>
        <end position="529"/>
    </location>
</feature>
<evidence type="ECO:0000313" key="4">
    <source>
        <dbReference type="Proteomes" id="UP001370758"/>
    </source>
</evidence>
<keyword evidence="4" id="KW-1185">Reference proteome</keyword>
<protein>
    <submittedName>
        <fullName evidence="3">Uncharacterized protein</fullName>
    </submittedName>
</protein>
<reference evidence="3 4" key="1">
    <citation type="submission" date="2023-08" db="EMBL/GenBank/DDBJ databases">
        <authorList>
            <person name="Palmer J.M."/>
        </authorList>
    </citation>
    <scope>NUCLEOTIDE SEQUENCE [LARGE SCALE GENOMIC DNA]</scope>
    <source>
        <strain evidence="3 4">TWF481</strain>
    </source>
</reference>
<feature type="compositionally biased region" description="Acidic residues" evidence="1">
    <location>
        <begin position="185"/>
        <end position="202"/>
    </location>
</feature>
<accession>A0AAV9WGY5</accession>
<evidence type="ECO:0000256" key="1">
    <source>
        <dbReference type="SAM" id="MobiDB-lite"/>
    </source>
</evidence>
<dbReference type="Proteomes" id="UP001370758">
    <property type="component" value="Unassembled WGS sequence"/>
</dbReference>
<sequence length="661" mass="73336">MKSLFLSTAASLLLPSLVRASFEMAFDNYEYTTTQPPQYRAYDDTACNHIPPVTGQPKRIISIAMRSTAEGLNTGYNTRPPPAMAFYTSPGAGPHCVPEKLGMVVRYYAGLDTQQVFLSPLGGVTHFMVVEGGSEAVEILDGVAGHGEGVGRVVWDDGGVWRLAGEVEISDAQEGFSSSSSSSSGDDDWVEEEGGSGDDADGGEDRVLDGGNIADSMGFSPPVRVEYINSQSASPAEMRRIEEDISDAPVSEDQIEEEEELTLSEQVDRQERYHTRRIFRLADLQDQQRARAMEIPRTAADRLMVARNDEIDGGNYTPIPQSQRHRSYGELLENGWYIDPEQELRARWQEYMTIAFIRFRERHGLSDFVTPETLTRQQRDLFVDFLRDGTPMFFHETYMRPILNSHAQQQMINNFGPPPAMLQRPQQRDVANMPNAFLQFDQDLEAAMEGDELPPLDNNHRAMQRLRRRRELIQRQNELAGGNPGRNMRINMLRNNVNPRPRVDDFDEIENLGGGNRIMRQRGGGRRAGRNLNGLDGFQQDEIDPLEDEVDAAWRIPEPEGAGEQDIPIPPMNLGAAPLVNRPGLVQWAPPPQPQVNAGLFPWRFALQPPSPSTEAGADAGDEGDLEGVSTPPFGPFDSSGPGSVDSDVAEPDQEDGLSDA</sequence>
<feature type="region of interest" description="Disordered" evidence="1">
    <location>
        <begin position="604"/>
        <end position="661"/>
    </location>
</feature>